<accession>A0ABM3DFG2</accession>
<evidence type="ECO:0000313" key="7">
    <source>
        <dbReference type="RefSeq" id="XP_045557545.1"/>
    </source>
</evidence>
<evidence type="ECO:0000256" key="1">
    <source>
        <dbReference type="ARBA" id="ARBA00009911"/>
    </source>
</evidence>
<feature type="region of interest" description="Disordered" evidence="3">
    <location>
        <begin position="571"/>
        <end position="603"/>
    </location>
</feature>
<feature type="compositionally biased region" description="Low complexity" evidence="3">
    <location>
        <begin position="405"/>
        <end position="423"/>
    </location>
</feature>
<dbReference type="GeneID" id="106578108"/>
<proteinExistence type="inferred from homology"/>
<feature type="compositionally biased region" description="Low complexity" evidence="3">
    <location>
        <begin position="696"/>
        <end position="711"/>
    </location>
</feature>
<dbReference type="Proteomes" id="UP001652741">
    <property type="component" value="Chromosome ssa18"/>
</dbReference>
<protein>
    <submittedName>
        <fullName evidence="7">Ubinuclein-1</fullName>
    </submittedName>
</protein>
<feature type="compositionally biased region" description="Low complexity" evidence="3">
    <location>
        <begin position="438"/>
        <end position="452"/>
    </location>
</feature>
<evidence type="ECO:0000259" key="5">
    <source>
        <dbReference type="Pfam" id="PF14075"/>
    </source>
</evidence>
<dbReference type="PANTHER" id="PTHR21669">
    <property type="entry name" value="CAPZ-INTERACTING PROTEIN AND RELATED PROTEINS"/>
    <property type="match status" value="1"/>
</dbReference>
<dbReference type="PANTHER" id="PTHR21669:SF12">
    <property type="entry name" value="UBINUCLEIN-1"/>
    <property type="match status" value="1"/>
</dbReference>
<feature type="region of interest" description="Disordered" evidence="3">
    <location>
        <begin position="395"/>
        <end position="460"/>
    </location>
</feature>
<evidence type="ECO:0000256" key="3">
    <source>
        <dbReference type="SAM" id="MobiDB-lite"/>
    </source>
</evidence>
<feature type="compositionally biased region" description="Polar residues" evidence="3">
    <location>
        <begin position="47"/>
        <end position="57"/>
    </location>
</feature>
<evidence type="ECO:0000313" key="6">
    <source>
        <dbReference type="Proteomes" id="UP001652741"/>
    </source>
</evidence>
<feature type="compositionally biased region" description="Basic and acidic residues" evidence="3">
    <location>
        <begin position="272"/>
        <end position="293"/>
    </location>
</feature>
<dbReference type="InterPro" id="IPR026947">
    <property type="entry name" value="UBN_middle_dom"/>
</dbReference>
<feature type="compositionally biased region" description="Polar residues" evidence="3">
    <location>
        <begin position="234"/>
        <end position="244"/>
    </location>
</feature>
<feature type="region of interest" description="Disordered" evidence="3">
    <location>
        <begin position="848"/>
        <end position="868"/>
    </location>
</feature>
<feature type="region of interest" description="Disordered" evidence="3">
    <location>
        <begin position="680"/>
        <end position="737"/>
    </location>
</feature>
<dbReference type="Pfam" id="PF08729">
    <property type="entry name" value="HUN"/>
    <property type="match status" value="1"/>
</dbReference>
<comment type="similarity">
    <text evidence="1">Belongs to the ubinuclein family.</text>
</comment>
<evidence type="ECO:0000259" key="4">
    <source>
        <dbReference type="Pfam" id="PF08729"/>
    </source>
</evidence>
<organism evidence="6 7">
    <name type="scientific">Salmo salar</name>
    <name type="common">Atlantic salmon</name>
    <dbReference type="NCBI Taxonomy" id="8030"/>
    <lineage>
        <taxon>Eukaryota</taxon>
        <taxon>Metazoa</taxon>
        <taxon>Chordata</taxon>
        <taxon>Craniata</taxon>
        <taxon>Vertebrata</taxon>
        <taxon>Euteleostomi</taxon>
        <taxon>Actinopterygii</taxon>
        <taxon>Neopterygii</taxon>
        <taxon>Teleostei</taxon>
        <taxon>Protacanthopterygii</taxon>
        <taxon>Salmoniformes</taxon>
        <taxon>Salmonidae</taxon>
        <taxon>Salmoninae</taxon>
        <taxon>Salmo</taxon>
    </lineage>
</organism>
<feature type="region of interest" description="Disordered" evidence="3">
    <location>
        <begin position="194"/>
        <end position="293"/>
    </location>
</feature>
<dbReference type="RefSeq" id="XP_045557545.1">
    <property type="nucleotide sequence ID" value="XM_045701589.1"/>
</dbReference>
<feature type="region of interest" description="Disordered" evidence="3">
    <location>
        <begin position="917"/>
        <end position="945"/>
    </location>
</feature>
<dbReference type="InterPro" id="IPR014840">
    <property type="entry name" value="HRD"/>
</dbReference>
<feature type="compositionally biased region" description="Polar residues" evidence="3">
    <location>
        <begin position="721"/>
        <end position="737"/>
    </location>
</feature>
<dbReference type="Pfam" id="PF14075">
    <property type="entry name" value="UBN_AB"/>
    <property type="match status" value="1"/>
</dbReference>
<sequence>MAEPRRVQLTTLSSNVPLQSAVVVKPALPPKEAVTVTPVAASTSSSWGSLTKQPVATSISSSQGSSTKLVTTERFVLTLFEPDQHRCPEFYYPELVYKKKSVSDKGVPNTIEQENREKDQLEAIARRFEDKYGCGNKRKKDRIQDLVDIGYGYDNEDSFIDNSEAYDELVPASLNTKLGGFYVNSGPLQFRQASDTETDDDFMTKNQQPKPPKKRRKEGGEVKLKRRKYDGQVATENTTVSNTGVLPDKNMWEEKPKKKKKKPAGPLSVTDMLRKFQKQKDKEKLKREKEGEQQKFDLEKTSLPTTPYVSADPAGCGANMADPLLSLIGSTNDRAFLQAASTVDFDLDLDTLLDASAETLANQVVVAMTSTNQDVSAKTLAYKEVNGRCGGAGCDSSASTLESHTQTPIDPVPQPQDQIDLVPESISKPQAPKPSTQPQPVSGPQVQPLSQPTPLPEGLSPAMEKRTQDLALAAKGLEGESKVKFFTPEVNTILLDIELQCRDVSGQVRSKVYTHLASFLPCSRDTLLKRVKKLLLKQEEPLQRLRQAIDKVMPEQISRYHDDCQAHAQARAAKMVEESKEREQKENTGSEEEGEERSGKRVVGPRKKFRWNQEIRECLCSAVLVRMDRFEVEKGKTETQGPEDFLKAFLDTEIKPLWPKGWMQPRVLLKESRRVHCPTAPLQQVKRKLKSEKKQSSLGSGPTLPGTSSGPVEPQVFLGVQPQNGSPLLGSGVSTTPQNLDDSLDQGRILTPPSLGVVKEELAELWGEESCRADFGFPTAVLTPYDDLKPVPVSMSANANTHAQSTTANTHPQPNTHSQSPLIVLADQAQVHIDKDYISQGHLAVMPDLSLQNGHPPPPQKKKKRVSEVPALSLPAPGLPGIPLLHALGFPLSAFGPGTMGTLTQSQHSKDALVTGTAPGTFHHGLTHNGSQLVGEGPNAQRKLQ</sequence>
<feature type="domain" description="Ubinuclein middle" evidence="5">
    <location>
        <begin position="455"/>
        <end position="668"/>
    </location>
</feature>
<keyword evidence="6" id="KW-1185">Reference proteome</keyword>
<feature type="compositionally biased region" description="Basic and acidic residues" evidence="3">
    <location>
        <begin position="574"/>
        <end position="588"/>
    </location>
</feature>
<name>A0ABM3DFG2_SALSA</name>
<keyword evidence="2" id="KW-0597">Phosphoprotein</keyword>
<reference evidence="7" key="1">
    <citation type="submission" date="2025-08" db="UniProtKB">
        <authorList>
            <consortium name="RefSeq"/>
        </authorList>
    </citation>
    <scope>IDENTIFICATION</scope>
</reference>
<evidence type="ECO:0000256" key="2">
    <source>
        <dbReference type="ARBA" id="ARBA00022553"/>
    </source>
</evidence>
<gene>
    <name evidence="7" type="primary">LOC106578108</name>
</gene>
<feature type="region of interest" description="Disordered" evidence="3">
    <location>
        <begin position="44"/>
        <end position="63"/>
    </location>
</feature>
<feature type="domain" description="Hpc2-related" evidence="4">
    <location>
        <begin position="138"/>
        <end position="189"/>
    </location>
</feature>